<dbReference type="GO" id="GO:0046872">
    <property type="term" value="F:metal ion binding"/>
    <property type="evidence" value="ECO:0007669"/>
    <property type="project" value="UniProtKB-ARBA"/>
</dbReference>
<comment type="caution">
    <text evidence="2">The sequence shown here is derived from an EMBL/GenBank/DDBJ whole genome shotgun (WGS) entry which is preliminary data.</text>
</comment>
<gene>
    <name evidence="3" type="ORF">OKA104_LOCUS21399</name>
    <name evidence="2" type="ORF">VCS650_LOCUS27637</name>
</gene>
<accession>A0A814Z352</accession>
<reference evidence="2" key="1">
    <citation type="submission" date="2021-02" db="EMBL/GenBank/DDBJ databases">
        <authorList>
            <person name="Nowell W R."/>
        </authorList>
    </citation>
    <scope>NUCLEOTIDE SEQUENCE</scope>
</reference>
<organism evidence="2 4">
    <name type="scientific">Adineta steineri</name>
    <dbReference type="NCBI Taxonomy" id="433720"/>
    <lineage>
        <taxon>Eukaryota</taxon>
        <taxon>Metazoa</taxon>
        <taxon>Spiralia</taxon>
        <taxon>Gnathifera</taxon>
        <taxon>Rotifera</taxon>
        <taxon>Eurotatoria</taxon>
        <taxon>Bdelloidea</taxon>
        <taxon>Adinetida</taxon>
        <taxon>Adinetidae</taxon>
        <taxon>Adineta</taxon>
    </lineage>
</organism>
<evidence type="ECO:0000313" key="3">
    <source>
        <dbReference type="EMBL" id="CAF3849289.1"/>
    </source>
</evidence>
<name>A0A814Z352_9BILA</name>
<dbReference type="OrthoDB" id="445007at2759"/>
<evidence type="ECO:0000313" key="2">
    <source>
        <dbReference type="EMBL" id="CAF1238200.1"/>
    </source>
</evidence>
<dbReference type="PANTHER" id="PTHR20883:SF48">
    <property type="entry name" value="ECTOINE DIOXYGENASE"/>
    <property type="match status" value="1"/>
</dbReference>
<sequence length="308" mass="35653">MTNQYSNLVDQYHRDGFVVLRNVIDDHLIKECQQHVDFLRNKYPAIPGEHLHHPIMRNDPFWVRLISDQRLLDLATIFGAPFLKSDEGVAIFSSHYFCKPAKTGMTVLWHQDGSYWPLKPMNVLTMWLAVDESDKENGCLRVIRGSHKQELSTLKDDVTVSNVLGSYTHRDEDIDQNQIVDIILKPGDISIHHPNIIHGSEANTSDRRRCGLTIRYIAPTTECLNKEQPVMMMSGTSVQGINHYRSWPKYRPGYDFPFDGCEEWNEKRRIVPEDESYFDRIDYDQMDKEIQDEVLSFVAELGGKTPSK</sequence>
<dbReference type="GO" id="GO:0016491">
    <property type="term" value="F:oxidoreductase activity"/>
    <property type="evidence" value="ECO:0007669"/>
    <property type="project" value="UniProtKB-ARBA"/>
</dbReference>
<proteinExistence type="predicted"/>
<dbReference type="AlphaFoldDB" id="A0A814Z352"/>
<dbReference type="EMBL" id="CAJNON010000392">
    <property type="protein sequence ID" value="CAF1238200.1"/>
    <property type="molecule type" value="Genomic_DNA"/>
</dbReference>
<dbReference type="Pfam" id="PF05721">
    <property type="entry name" value="PhyH"/>
    <property type="match status" value="1"/>
</dbReference>
<comment type="cofactor">
    <cofactor evidence="1">
        <name>Fe cation</name>
        <dbReference type="ChEBI" id="CHEBI:24875"/>
    </cofactor>
</comment>
<protein>
    <recommendedName>
        <fullName evidence="5">Phytanoyl-CoA dioxygenase</fullName>
    </recommendedName>
</protein>
<evidence type="ECO:0000256" key="1">
    <source>
        <dbReference type="ARBA" id="ARBA00001962"/>
    </source>
</evidence>
<dbReference type="InterPro" id="IPR008775">
    <property type="entry name" value="Phytyl_CoA_dOase-like"/>
</dbReference>
<dbReference type="PANTHER" id="PTHR20883">
    <property type="entry name" value="PHYTANOYL-COA DIOXYGENASE DOMAIN CONTAINING 1"/>
    <property type="match status" value="1"/>
</dbReference>
<evidence type="ECO:0008006" key="5">
    <source>
        <dbReference type="Google" id="ProtNLM"/>
    </source>
</evidence>
<dbReference type="SUPFAM" id="SSF51197">
    <property type="entry name" value="Clavaminate synthase-like"/>
    <property type="match status" value="1"/>
</dbReference>
<dbReference type="Proteomes" id="UP000663881">
    <property type="component" value="Unassembled WGS sequence"/>
</dbReference>
<dbReference type="Proteomes" id="UP000663891">
    <property type="component" value="Unassembled WGS sequence"/>
</dbReference>
<evidence type="ECO:0000313" key="4">
    <source>
        <dbReference type="Proteomes" id="UP000663891"/>
    </source>
</evidence>
<dbReference type="EMBL" id="CAJOAY010001487">
    <property type="protein sequence ID" value="CAF3849289.1"/>
    <property type="molecule type" value="Genomic_DNA"/>
</dbReference>
<dbReference type="Gene3D" id="2.60.120.620">
    <property type="entry name" value="q2cbj1_9rhob like domain"/>
    <property type="match status" value="1"/>
</dbReference>